<keyword evidence="2" id="KW-1185">Reference proteome</keyword>
<name>A0AAE0FXE7_9CHLO</name>
<gene>
    <name evidence="1" type="ORF">CYMTET_24093</name>
</gene>
<dbReference type="Proteomes" id="UP001190700">
    <property type="component" value="Unassembled WGS sequence"/>
</dbReference>
<proteinExistence type="predicted"/>
<evidence type="ECO:0000313" key="1">
    <source>
        <dbReference type="EMBL" id="KAK3267345.1"/>
    </source>
</evidence>
<comment type="caution">
    <text evidence="1">The sequence shown here is derived from an EMBL/GenBank/DDBJ whole genome shotgun (WGS) entry which is preliminary data.</text>
</comment>
<sequence length="96" mass="10798">MGISYLPQPYARWWKRSSSLTLDWKPEGFEAEALLLDKLMSSLDKAIGWAFEVARPLRVLCLVHIPPPCDAPPMLIEGVWEGKQGEVCTLRSEAVT</sequence>
<protein>
    <submittedName>
        <fullName evidence="1">Uncharacterized protein</fullName>
    </submittedName>
</protein>
<reference evidence="1 2" key="1">
    <citation type="journal article" date="2015" name="Genome Biol. Evol.">
        <title>Comparative Genomics of a Bacterivorous Green Alga Reveals Evolutionary Causalities and Consequences of Phago-Mixotrophic Mode of Nutrition.</title>
        <authorList>
            <person name="Burns J.A."/>
            <person name="Paasch A."/>
            <person name="Narechania A."/>
            <person name="Kim E."/>
        </authorList>
    </citation>
    <scope>NUCLEOTIDE SEQUENCE [LARGE SCALE GENOMIC DNA]</scope>
    <source>
        <strain evidence="1 2">PLY_AMNH</strain>
    </source>
</reference>
<dbReference type="EMBL" id="LGRX02012462">
    <property type="protein sequence ID" value="KAK3267345.1"/>
    <property type="molecule type" value="Genomic_DNA"/>
</dbReference>
<evidence type="ECO:0000313" key="2">
    <source>
        <dbReference type="Proteomes" id="UP001190700"/>
    </source>
</evidence>
<accession>A0AAE0FXE7</accession>
<organism evidence="1 2">
    <name type="scientific">Cymbomonas tetramitiformis</name>
    <dbReference type="NCBI Taxonomy" id="36881"/>
    <lineage>
        <taxon>Eukaryota</taxon>
        <taxon>Viridiplantae</taxon>
        <taxon>Chlorophyta</taxon>
        <taxon>Pyramimonadophyceae</taxon>
        <taxon>Pyramimonadales</taxon>
        <taxon>Pyramimonadaceae</taxon>
        <taxon>Cymbomonas</taxon>
    </lineage>
</organism>
<dbReference type="AlphaFoldDB" id="A0AAE0FXE7"/>